<evidence type="ECO:0000256" key="6">
    <source>
        <dbReference type="SAM" id="MobiDB-lite"/>
    </source>
</evidence>
<dbReference type="AlphaFoldDB" id="A0A1L0ARF1"/>
<dbReference type="Pfam" id="PF00892">
    <property type="entry name" value="EamA"/>
    <property type="match status" value="2"/>
</dbReference>
<dbReference type="SUPFAM" id="SSF103481">
    <property type="entry name" value="Multidrug resistance efflux transporter EmrE"/>
    <property type="match status" value="2"/>
</dbReference>
<dbReference type="RefSeq" id="WP_075517936.1">
    <property type="nucleotide sequence ID" value="NZ_FPLD01000014.1"/>
</dbReference>
<feature type="transmembrane region" description="Helical" evidence="7">
    <location>
        <begin position="215"/>
        <end position="236"/>
    </location>
</feature>
<feature type="transmembrane region" description="Helical" evidence="7">
    <location>
        <begin position="158"/>
        <end position="177"/>
    </location>
</feature>
<feature type="domain" description="EamA" evidence="8">
    <location>
        <begin position="35"/>
        <end position="173"/>
    </location>
</feature>
<dbReference type="OrthoDB" id="9813617at2"/>
<evidence type="ECO:0000256" key="5">
    <source>
        <dbReference type="ARBA" id="ARBA00023136"/>
    </source>
</evidence>
<organism evidence="9 10">
    <name type="scientific">Moritella viscosa</name>
    <dbReference type="NCBI Taxonomy" id="80854"/>
    <lineage>
        <taxon>Bacteria</taxon>
        <taxon>Pseudomonadati</taxon>
        <taxon>Pseudomonadota</taxon>
        <taxon>Gammaproteobacteria</taxon>
        <taxon>Alteromonadales</taxon>
        <taxon>Moritellaceae</taxon>
        <taxon>Moritella</taxon>
    </lineage>
</organism>
<dbReference type="InterPro" id="IPR050638">
    <property type="entry name" value="AA-Vitamin_Transporters"/>
</dbReference>
<evidence type="ECO:0000256" key="7">
    <source>
        <dbReference type="SAM" id="Phobius"/>
    </source>
</evidence>
<evidence type="ECO:0000313" key="9">
    <source>
        <dbReference type="EMBL" id="SGY85323.1"/>
    </source>
</evidence>
<keyword evidence="4 7" id="KW-1133">Transmembrane helix</keyword>
<feature type="transmembrane region" description="Helical" evidence="7">
    <location>
        <begin position="99"/>
        <end position="118"/>
    </location>
</feature>
<feature type="transmembrane region" description="Helical" evidence="7">
    <location>
        <begin position="70"/>
        <end position="87"/>
    </location>
</feature>
<dbReference type="PANTHER" id="PTHR32322">
    <property type="entry name" value="INNER MEMBRANE TRANSPORTER"/>
    <property type="match status" value="1"/>
</dbReference>
<evidence type="ECO:0000256" key="1">
    <source>
        <dbReference type="ARBA" id="ARBA00004651"/>
    </source>
</evidence>
<keyword evidence="3 7" id="KW-0812">Transmembrane</keyword>
<dbReference type="EMBL" id="FPLD01000014">
    <property type="protein sequence ID" value="SGY85323.1"/>
    <property type="molecule type" value="Genomic_DNA"/>
</dbReference>
<accession>A0A1L0ARF1</accession>
<feature type="domain" description="EamA" evidence="8">
    <location>
        <begin position="186"/>
        <end position="321"/>
    </location>
</feature>
<dbReference type="InterPro" id="IPR037185">
    <property type="entry name" value="EmrE-like"/>
</dbReference>
<feature type="transmembrane region" description="Helical" evidence="7">
    <location>
        <begin position="37"/>
        <end position="58"/>
    </location>
</feature>
<evidence type="ECO:0000259" key="8">
    <source>
        <dbReference type="Pfam" id="PF00892"/>
    </source>
</evidence>
<feature type="compositionally biased region" description="Low complexity" evidence="6">
    <location>
        <begin position="1"/>
        <end position="16"/>
    </location>
</feature>
<comment type="subcellular location">
    <subcellularLocation>
        <location evidence="1">Cell membrane</location>
        <topology evidence="1">Multi-pass membrane protein</topology>
    </subcellularLocation>
</comment>
<name>A0A1L0ARF1_9GAMM</name>
<dbReference type="PANTHER" id="PTHR32322:SF18">
    <property type="entry name" value="S-ADENOSYLMETHIONINE_S-ADENOSYLHOMOCYSTEINE TRANSPORTER"/>
    <property type="match status" value="1"/>
</dbReference>
<dbReference type="GO" id="GO:0005886">
    <property type="term" value="C:plasma membrane"/>
    <property type="evidence" value="ECO:0007669"/>
    <property type="project" value="UniProtKB-SubCell"/>
</dbReference>
<protein>
    <recommendedName>
        <fullName evidence="8">EamA domain-containing protein</fullName>
    </recommendedName>
</protein>
<evidence type="ECO:0000256" key="2">
    <source>
        <dbReference type="ARBA" id="ARBA00022475"/>
    </source>
</evidence>
<proteinExistence type="predicted"/>
<feature type="transmembrane region" description="Helical" evidence="7">
    <location>
        <begin position="304"/>
        <end position="322"/>
    </location>
</feature>
<gene>
    <name evidence="9" type="ORF">NVI5450_0504</name>
</gene>
<evidence type="ECO:0000313" key="10">
    <source>
        <dbReference type="Proteomes" id="UP000183794"/>
    </source>
</evidence>
<feature type="transmembrane region" description="Helical" evidence="7">
    <location>
        <begin position="133"/>
        <end position="151"/>
    </location>
</feature>
<evidence type="ECO:0000256" key="3">
    <source>
        <dbReference type="ARBA" id="ARBA00022692"/>
    </source>
</evidence>
<reference evidence="9 10" key="1">
    <citation type="submission" date="2016-11" db="EMBL/GenBank/DDBJ databases">
        <authorList>
            <person name="Jaros S."/>
            <person name="Januszkiewicz K."/>
            <person name="Wedrychowicz H."/>
        </authorList>
    </citation>
    <scope>NUCLEOTIDE SEQUENCE [LARGE SCALE GENOMIC DNA]</scope>
    <source>
        <strain evidence="9">NVI 5450</strain>
    </source>
</reference>
<feature type="transmembrane region" description="Helical" evidence="7">
    <location>
        <begin position="279"/>
        <end position="298"/>
    </location>
</feature>
<evidence type="ECO:0000256" key="4">
    <source>
        <dbReference type="ARBA" id="ARBA00022989"/>
    </source>
</evidence>
<feature type="region of interest" description="Disordered" evidence="6">
    <location>
        <begin position="1"/>
        <end position="20"/>
    </location>
</feature>
<feature type="transmembrane region" description="Helical" evidence="7">
    <location>
        <begin position="248"/>
        <end position="267"/>
    </location>
</feature>
<feature type="transmembrane region" description="Helical" evidence="7">
    <location>
        <begin position="183"/>
        <end position="203"/>
    </location>
</feature>
<keyword evidence="2" id="KW-1003">Cell membrane</keyword>
<sequence length="324" mass="35976">MEQTTISSNSTSTTNHTKQHNTRLVLRNKLSAHKMGLLCAFFATCLFSTKGIFIKLAYQYGVDSITLMTYRMLMSLPFYIAVFVWMIRKTPSLSSPIKVQFIPVMGIGLLGYYLSSYFDLQGLNYISSLLERLVLFTYPTVVVILSWLVLGNRINRQVIGALILAYAGVFVLFYHDLGKQGEGVITGSLLVLTACFTFACYLLLSKAKIQQLGSLVFTCIAMFGASFMIFVHFSVVHDIKDLSIPLPVFWISLWLAIGCTVIPSFLMSEGIARVGPEQASIVGGSGPVLTALMAVFLLGESFTLYHFLGMFMVIVAIVWLSVRR</sequence>
<keyword evidence="5 7" id="KW-0472">Membrane</keyword>
<dbReference type="Proteomes" id="UP000183794">
    <property type="component" value="Unassembled WGS sequence"/>
</dbReference>
<dbReference type="InterPro" id="IPR000620">
    <property type="entry name" value="EamA_dom"/>
</dbReference>
<dbReference type="Gene3D" id="1.10.3730.20">
    <property type="match status" value="1"/>
</dbReference>